<proteinExistence type="predicted"/>
<keyword evidence="2" id="KW-1185">Reference proteome</keyword>
<name>A0A9P0MET7_ACAOB</name>
<gene>
    <name evidence="1" type="ORF">ACAOBT_LOCUS34300</name>
</gene>
<dbReference type="Proteomes" id="UP001152888">
    <property type="component" value="Unassembled WGS sequence"/>
</dbReference>
<protein>
    <submittedName>
        <fullName evidence="1">Uncharacterized protein</fullName>
    </submittedName>
</protein>
<accession>A0A9P0MET7</accession>
<dbReference type="AlphaFoldDB" id="A0A9P0MET7"/>
<reference evidence="1" key="1">
    <citation type="submission" date="2022-03" db="EMBL/GenBank/DDBJ databases">
        <authorList>
            <person name="Sayadi A."/>
        </authorList>
    </citation>
    <scope>NUCLEOTIDE SEQUENCE</scope>
</reference>
<evidence type="ECO:0000313" key="1">
    <source>
        <dbReference type="EMBL" id="CAH2014702.1"/>
    </source>
</evidence>
<evidence type="ECO:0000313" key="2">
    <source>
        <dbReference type="Proteomes" id="UP001152888"/>
    </source>
</evidence>
<sequence>MVAAVLQSRSLKVLQTFFEARPARISCKNPIKRQKKTYKMSTCRVGSF</sequence>
<comment type="caution">
    <text evidence="1">The sequence shown here is derived from an EMBL/GenBank/DDBJ whole genome shotgun (WGS) entry which is preliminary data.</text>
</comment>
<organism evidence="1 2">
    <name type="scientific">Acanthoscelides obtectus</name>
    <name type="common">Bean weevil</name>
    <name type="synonym">Bruchus obtectus</name>
    <dbReference type="NCBI Taxonomy" id="200917"/>
    <lineage>
        <taxon>Eukaryota</taxon>
        <taxon>Metazoa</taxon>
        <taxon>Ecdysozoa</taxon>
        <taxon>Arthropoda</taxon>
        <taxon>Hexapoda</taxon>
        <taxon>Insecta</taxon>
        <taxon>Pterygota</taxon>
        <taxon>Neoptera</taxon>
        <taxon>Endopterygota</taxon>
        <taxon>Coleoptera</taxon>
        <taxon>Polyphaga</taxon>
        <taxon>Cucujiformia</taxon>
        <taxon>Chrysomeloidea</taxon>
        <taxon>Chrysomelidae</taxon>
        <taxon>Bruchinae</taxon>
        <taxon>Bruchini</taxon>
        <taxon>Acanthoscelides</taxon>
    </lineage>
</organism>
<dbReference type="EMBL" id="CAKOFQ010008542">
    <property type="protein sequence ID" value="CAH2014702.1"/>
    <property type="molecule type" value="Genomic_DNA"/>
</dbReference>